<evidence type="ECO:0000256" key="3">
    <source>
        <dbReference type="ARBA" id="ARBA00023004"/>
    </source>
</evidence>
<protein>
    <recommendedName>
        <fullName evidence="6">Cytochrome c domain-containing protein</fullName>
    </recommendedName>
</protein>
<keyword evidence="2 4" id="KW-0479">Metal-binding</keyword>
<dbReference type="PROSITE" id="PS51007">
    <property type="entry name" value="CYTC"/>
    <property type="match status" value="1"/>
</dbReference>
<dbReference type="InterPro" id="IPR036909">
    <property type="entry name" value="Cyt_c-like_dom_sf"/>
</dbReference>
<dbReference type="InterPro" id="IPR009056">
    <property type="entry name" value="Cyt_c-like_dom"/>
</dbReference>
<feature type="chain" id="PRO_5013232435" description="Cytochrome c domain-containing protein" evidence="5">
    <location>
        <begin position="20"/>
        <end position="243"/>
    </location>
</feature>
<keyword evidence="5" id="KW-0732">Signal</keyword>
<dbReference type="AlphaFoldDB" id="A0A1Y5SWK2"/>
<dbReference type="GO" id="GO:0020037">
    <property type="term" value="F:heme binding"/>
    <property type="evidence" value="ECO:0007669"/>
    <property type="project" value="InterPro"/>
</dbReference>
<name>A0A1Y5SWK2_9RHOB</name>
<gene>
    <name evidence="7" type="ORF">TRL7639_02558</name>
</gene>
<feature type="domain" description="Cytochrome c" evidence="6">
    <location>
        <begin position="134"/>
        <end position="232"/>
    </location>
</feature>
<accession>A0A1Y5SWK2</accession>
<evidence type="ECO:0000256" key="2">
    <source>
        <dbReference type="ARBA" id="ARBA00022723"/>
    </source>
</evidence>
<keyword evidence="3 4" id="KW-0408">Iron</keyword>
<evidence type="ECO:0000259" key="6">
    <source>
        <dbReference type="PROSITE" id="PS51007"/>
    </source>
</evidence>
<dbReference type="OrthoDB" id="7365807at2"/>
<dbReference type="SUPFAM" id="SSF46626">
    <property type="entry name" value="Cytochrome c"/>
    <property type="match status" value="1"/>
</dbReference>
<dbReference type="EMBL" id="FWFO01000001">
    <property type="protein sequence ID" value="SLN46686.1"/>
    <property type="molecule type" value="Genomic_DNA"/>
</dbReference>
<evidence type="ECO:0000313" key="8">
    <source>
        <dbReference type="Proteomes" id="UP000193077"/>
    </source>
</evidence>
<evidence type="ECO:0000313" key="7">
    <source>
        <dbReference type="EMBL" id="SLN46686.1"/>
    </source>
</evidence>
<dbReference type="GO" id="GO:0046872">
    <property type="term" value="F:metal ion binding"/>
    <property type="evidence" value="ECO:0007669"/>
    <property type="project" value="UniProtKB-KW"/>
</dbReference>
<dbReference type="RefSeq" id="WP_085796015.1">
    <property type="nucleotide sequence ID" value="NZ_FWFO01000001.1"/>
</dbReference>
<sequence length="243" mass="26655">MRFALLCLSIVLTASPSWSQEALGLTAPDKVARSGLLKHILPRFSLKTGVRVQVAETDVVLEITDSAPGDPVFQFEEVTYYLRATDDPKPQRFRDWMLSDIGKRTIESFQIDGANPFTANFEVVEVEEAHDFDGDAALGADLALTHCGRCHVVGPRNRMSGLGSTPSFAVLRAFPDWSDRFQQFYVLKPHGAFTQVADVTEPFSPERPPPIVPVEITLDDLDAILAFVAAVPAADLGAPLQFQ</sequence>
<evidence type="ECO:0000256" key="4">
    <source>
        <dbReference type="PROSITE-ProRule" id="PRU00433"/>
    </source>
</evidence>
<feature type="signal peptide" evidence="5">
    <location>
        <begin position="1"/>
        <end position="19"/>
    </location>
</feature>
<evidence type="ECO:0000256" key="1">
    <source>
        <dbReference type="ARBA" id="ARBA00022617"/>
    </source>
</evidence>
<dbReference type="Proteomes" id="UP000193077">
    <property type="component" value="Unassembled WGS sequence"/>
</dbReference>
<reference evidence="7 8" key="1">
    <citation type="submission" date="2017-03" db="EMBL/GenBank/DDBJ databases">
        <authorList>
            <person name="Afonso C.L."/>
            <person name="Miller P.J."/>
            <person name="Scott M.A."/>
            <person name="Spackman E."/>
            <person name="Goraichik I."/>
            <person name="Dimitrov K.M."/>
            <person name="Suarez D.L."/>
            <person name="Swayne D.E."/>
        </authorList>
    </citation>
    <scope>NUCLEOTIDE SEQUENCE [LARGE SCALE GENOMIC DNA]</scope>
    <source>
        <strain evidence="7 8">CECT 7639</strain>
    </source>
</reference>
<keyword evidence="8" id="KW-1185">Reference proteome</keyword>
<proteinExistence type="predicted"/>
<organism evidence="7 8">
    <name type="scientific">Falsiruegeria litorea R37</name>
    <dbReference type="NCBI Taxonomy" id="1200284"/>
    <lineage>
        <taxon>Bacteria</taxon>
        <taxon>Pseudomonadati</taxon>
        <taxon>Pseudomonadota</taxon>
        <taxon>Alphaproteobacteria</taxon>
        <taxon>Rhodobacterales</taxon>
        <taxon>Roseobacteraceae</taxon>
        <taxon>Falsiruegeria</taxon>
    </lineage>
</organism>
<evidence type="ECO:0000256" key="5">
    <source>
        <dbReference type="SAM" id="SignalP"/>
    </source>
</evidence>
<keyword evidence="1 4" id="KW-0349">Heme</keyword>
<dbReference type="GO" id="GO:0009055">
    <property type="term" value="F:electron transfer activity"/>
    <property type="evidence" value="ECO:0007669"/>
    <property type="project" value="InterPro"/>
</dbReference>